<name>A0A286A9P1_9SPHI</name>
<dbReference type="Gene3D" id="3.90.550.10">
    <property type="entry name" value="Spore Coat Polysaccharide Biosynthesis Protein SpsA, Chain A"/>
    <property type="match status" value="1"/>
</dbReference>
<organism evidence="2 3">
    <name type="scientific">Pedobacter xixiisoli</name>
    <dbReference type="NCBI Taxonomy" id="1476464"/>
    <lineage>
        <taxon>Bacteria</taxon>
        <taxon>Pseudomonadati</taxon>
        <taxon>Bacteroidota</taxon>
        <taxon>Sphingobacteriia</taxon>
        <taxon>Sphingobacteriales</taxon>
        <taxon>Sphingobacteriaceae</taxon>
        <taxon>Pedobacter</taxon>
    </lineage>
</organism>
<dbReference type="OrthoDB" id="786280at2"/>
<protein>
    <submittedName>
        <fullName evidence="2">Glycosyltransferase involved in cell wall bisynthesis</fullName>
    </submittedName>
</protein>
<dbReference type="PANTHER" id="PTHR22916">
    <property type="entry name" value="GLYCOSYLTRANSFERASE"/>
    <property type="match status" value="1"/>
</dbReference>
<gene>
    <name evidence="2" type="ORF">SAMN06297358_3104</name>
</gene>
<dbReference type="AlphaFoldDB" id="A0A286A9P1"/>
<dbReference type="SUPFAM" id="SSF53448">
    <property type="entry name" value="Nucleotide-diphospho-sugar transferases"/>
    <property type="match status" value="1"/>
</dbReference>
<dbReference type="RefSeq" id="WP_097132913.1">
    <property type="nucleotide sequence ID" value="NZ_OCMT01000003.1"/>
</dbReference>
<proteinExistence type="predicted"/>
<feature type="domain" description="Glycosyltransferase 2-like" evidence="1">
    <location>
        <begin position="8"/>
        <end position="181"/>
    </location>
</feature>
<dbReference type="Pfam" id="PF00535">
    <property type="entry name" value="Glycos_transf_2"/>
    <property type="match status" value="1"/>
</dbReference>
<dbReference type="EMBL" id="OCMT01000003">
    <property type="protein sequence ID" value="SOD18628.1"/>
    <property type="molecule type" value="Genomic_DNA"/>
</dbReference>
<accession>A0A286A9P1</accession>
<evidence type="ECO:0000313" key="2">
    <source>
        <dbReference type="EMBL" id="SOD18628.1"/>
    </source>
</evidence>
<keyword evidence="3" id="KW-1185">Reference proteome</keyword>
<dbReference type="Proteomes" id="UP000219281">
    <property type="component" value="Unassembled WGS sequence"/>
</dbReference>
<dbReference type="CDD" id="cd00761">
    <property type="entry name" value="Glyco_tranf_GTA_type"/>
    <property type="match status" value="1"/>
</dbReference>
<keyword evidence="2" id="KW-0808">Transferase</keyword>
<dbReference type="PANTHER" id="PTHR22916:SF3">
    <property type="entry name" value="UDP-GLCNAC:BETAGAL BETA-1,3-N-ACETYLGLUCOSAMINYLTRANSFERASE-LIKE PROTEIN 1"/>
    <property type="match status" value="1"/>
</dbReference>
<reference evidence="3" key="1">
    <citation type="submission" date="2017-09" db="EMBL/GenBank/DDBJ databases">
        <authorList>
            <person name="Varghese N."/>
            <person name="Submissions S."/>
        </authorList>
    </citation>
    <scope>NUCLEOTIDE SEQUENCE [LARGE SCALE GENOMIC DNA]</scope>
    <source>
        <strain evidence="3">CGMCC 1.12803</strain>
    </source>
</reference>
<sequence length="338" mass="39377">MEIKKGISIIVCCYNSSPRLPQTIRHIALQQVPNHIPWELIIIDNNSSDGTTDSALKEIEKYNVLLDRFRIIHEKNAGLSHARRTGIFNSQYEYLIFCDDDNWLSENYIQTAYFRMSTNIELGALGGLGTAAFETPEPDWFKKYEIFYAIGPQINGNQTNDLNEVYGAGMVVRRDILVKIFSSDFEHLTTDRKASNLSSGGDSEICILLKYHKYKIEFEPKLEFFHFISADRLNSSYLYKLISSITCSGTILQAYNNNKTTLKSSWLYMVMYWFYTYFSKGYRMNKFFSNHIPTEINDKLIDENCIKNLIFFLLRNKSLLKNNKKKIRSSNWYKSVNK</sequence>
<evidence type="ECO:0000313" key="3">
    <source>
        <dbReference type="Proteomes" id="UP000219281"/>
    </source>
</evidence>
<dbReference type="InterPro" id="IPR001173">
    <property type="entry name" value="Glyco_trans_2-like"/>
</dbReference>
<dbReference type="InterPro" id="IPR029044">
    <property type="entry name" value="Nucleotide-diphossugar_trans"/>
</dbReference>
<evidence type="ECO:0000259" key="1">
    <source>
        <dbReference type="Pfam" id="PF00535"/>
    </source>
</evidence>
<dbReference type="GO" id="GO:0016758">
    <property type="term" value="F:hexosyltransferase activity"/>
    <property type="evidence" value="ECO:0007669"/>
    <property type="project" value="UniProtKB-ARBA"/>
</dbReference>